<dbReference type="InterPro" id="IPR049278">
    <property type="entry name" value="MS_channel_C"/>
</dbReference>
<dbReference type="InterPro" id="IPR010920">
    <property type="entry name" value="LSM_dom_sf"/>
</dbReference>
<feature type="transmembrane region" description="Helical" evidence="7">
    <location>
        <begin position="57"/>
        <end position="78"/>
    </location>
</feature>
<feature type="transmembrane region" description="Helical" evidence="7">
    <location>
        <begin position="169"/>
        <end position="190"/>
    </location>
</feature>
<dbReference type="RefSeq" id="WP_151124138.1">
    <property type="nucleotide sequence ID" value="NZ_CP088081.1"/>
</dbReference>
<gene>
    <name evidence="11" type="ORF">F7Q92_10700</name>
</gene>
<dbReference type="InterPro" id="IPR011014">
    <property type="entry name" value="MscS_channel_TM-2"/>
</dbReference>
<evidence type="ECO:0000259" key="10">
    <source>
        <dbReference type="Pfam" id="PF21088"/>
    </source>
</evidence>
<evidence type="ECO:0000256" key="3">
    <source>
        <dbReference type="ARBA" id="ARBA00022475"/>
    </source>
</evidence>
<dbReference type="Gene3D" id="3.30.70.100">
    <property type="match status" value="1"/>
</dbReference>
<comment type="subcellular location">
    <subcellularLocation>
        <location evidence="1">Cell membrane</location>
        <topology evidence="1">Multi-pass membrane protein</topology>
    </subcellularLocation>
</comment>
<dbReference type="AlphaFoldDB" id="A0A643FCP6"/>
<feature type="domain" description="Mechanosensitive ion channel MscS" evidence="8">
    <location>
        <begin position="254"/>
        <end position="319"/>
    </location>
</feature>
<feature type="transmembrane region" description="Helical" evidence="7">
    <location>
        <begin position="233"/>
        <end position="251"/>
    </location>
</feature>
<evidence type="ECO:0000259" key="8">
    <source>
        <dbReference type="Pfam" id="PF00924"/>
    </source>
</evidence>
<evidence type="ECO:0000256" key="1">
    <source>
        <dbReference type="ARBA" id="ARBA00004651"/>
    </source>
</evidence>
<dbReference type="InterPro" id="IPR006685">
    <property type="entry name" value="MscS_channel_2nd"/>
</dbReference>
<keyword evidence="4 7" id="KW-0812">Transmembrane</keyword>
<feature type="transmembrane region" description="Helical" evidence="7">
    <location>
        <begin position="211"/>
        <end position="227"/>
    </location>
</feature>
<dbReference type="OrthoDB" id="9809206at2"/>
<evidence type="ECO:0000256" key="7">
    <source>
        <dbReference type="SAM" id="Phobius"/>
    </source>
</evidence>
<dbReference type="Proteomes" id="UP000430120">
    <property type="component" value="Unassembled WGS sequence"/>
</dbReference>
<dbReference type="GO" id="GO:0005886">
    <property type="term" value="C:plasma membrane"/>
    <property type="evidence" value="ECO:0007669"/>
    <property type="project" value="UniProtKB-SubCell"/>
</dbReference>
<protein>
    <submittedName>
        <fullName evidence="11">Mechanosensitive ion channel</fullName>
    </submittedName>
</protein>
<keyword evidence="12" id="KW-1185">Reference proteome</keyword>
<keyword evidence="5 7" id="KW-1133">Transmembrane helix</keyword>
<comment type="caution">
    <text evidence="11">The sequence shown here is derived from an EMBL/GenBank/DDBJ whole genome shotgun (WGS) entry which is preliminary data.</text>
</comment>
<dbReference type="SUPFAM" id="SSF82861">
    <property type="entry name" value="Mechanosensitive channel protein MscS (YggB), transmembrane region"/>
    <property type="match status" value="1"/>
</dbReference>
<dbReference type="Pfam" id="PF00924">
    <property type="entry name" value="MS_channel_2nd"/>
    <property type="match status" value="1"/>
</dbReference>
<evidence type="ECO:0000256" key="6">
    <source>
        <dbReference type="ARBA" id="ARBA00023136"/>
    </source>
</evidence>
<dbReference type="SUPFAM" id="SSF50182">
    <property type="entry name" value="Sm-like ribonucleoproteins"/>
    <property type="match status" value="1"/>
</dbReference>
<organism evidence="11 12">
    <name type="scientific">Ideonella dechloratans</name>
    <dbReference type="NCBI Taxonomy" id="36863"/>
    <lineage>
        <taxon>Bacteria</taxon>
        <taxon>Pseudomonadati</taxon>
        <taxon>Pseudomonadota</taxon>
        <taxon>Betaproteobacteria</taxon>
        <taxon>Burkholderiales</taxon>
        <taxon>Sphaerotilaceae</taxon>
        <taxon>Ideonella</taxon>
    </lineage>
</organism>
<dbReference type="Gene3D" id="2.30.30.60">
    <property type="match status" value="1"/>
</dbReference>
<evidence type="ECO:0000256" key="4">
    <source>
        <dbReference type="ARBA" id="ARBA00022692"/>
    </source>
</evidence>
<feature type="domain" description="Mechanosensitive ion channel MscS C-terminal" evidence="9">
    <location>
        <begin position="327"/>
        <end position="411"/>
    </location>
</feature>
<dbReference type="Pfam" id="PF21082">
    <property type="entry name" value="MS_channel_3rd"/>
    <property type="match status" value="1"/>
</dbReference>
<dbReference type="InterPro" id="IPR023408">
    <property type="entry name" value="MscS_beta-dom_sf"/>
</dbReference>
<dbReference type="Gene3D" id="1.10.287.1260">
    <property type="match status" value="1"/>
</dbReference>
<proteinExistence type="inferred from homology"/>
<feature type="transmembrane region" description="Helical" evidence="7">
    <location>
        <begin position="24"/>
        <end position="45"/>
    </location>
</feature>
<evidence type="ECO:0000259" key="9">
    <source>
        <dbReference type="Pfam" id="PF21082"/>
    </source>
</evidence>
<dbReference type="SUPFAM" id="SSF82689">
    <property type="entry name" value="Mechanosensitive channel protein MscS (YggB), C-terminal domain"/>
    <property type="match status" value="1"/>
</dbReference>
<keyword evidence="3" id="KW-1003">Cell membrane</keyword>
<evidence type="ECO:0000313" key="12">
    <source>
        <dbReference type="Proteomes" id="UP000430120"/>
    </source>
</evidence>
<evidence type="ECO:0000313" key="11">
    <source>
        <dbReference type="EMBL" id="KAB0582051.1"/>
    </source>
</evidence>
<evidence type="ECO:0000256" key="5">
    <source>
        <dbReference type="ARBA" id="ARBA00022989"/>
    </source>
</evidence>
<reference evidence="11 12" key="1">
    <citation type="submission" date="2019-09" db="EMBL/GenBank/DDBJ databases">
        <title>Draft genome sequences of 48 bacterial type strains from the CCUG.</title>
        <authorList>
            <person name="Tunovic T."/>
            <person name="Pineiro-Iglesias B."/>
            <person name="Unosson C."/>
            <person name="Inganas E."/>
            <person name="Ohlen M."/>
            <person name="Cardew S."/>
            <person name="Jensie-Markopoulos S."/>
            <person name="Salva-Serra F."/>
            <person name="Jaen-Luchoro D."/>
            <person name="Karlsson R."/>
            <person name="Svensson-Stadler L."/>
            <person name="Chun J."/>
            <person name="Moore E."/>
        </authorList>
    </citation>
    <scope>NUCLEOTIDE SEQUENCE [LARGE SCALE GENOMIC DNA]</scope>
    <source>
        <strain evidence="11 12">CCUG 30977</strain>
    </source>
</reference>
<feature type="transmembrane region" description="Helical" evidence="7">
    <location>
        <begin position="90"/>
        <end position="109"/>
    </location>
</feature>
<name>A0A643FCP6_IDEDE</name>
<feature type="transmembrane region" description="Helical" evidence="7">
    <location>
        <begin position="129"/>
        <end position="149"/>
    </location>
</feature>
<accession>A0A643FCP6</accession>
<feature type="domain" description="Mechanosensitive ion channel transmembrane helices 2/3" evidence="10">
    <location>
        <begin position="211"/>
        <end position="252"/>
    </location>
</feature>
<dbReference type="EMBL" id="VZPB01000022">
    <property type="protein sequence ID" value="KAB0582051.1"/>
    <property type="molecule type" value="Genomic_DNA"/>
</dbReference>
<dbReference type="Pfam" id="PF21088">
    <property type="entry name" value="MS_channel_1st"/>
    <property type="match status" value="1"/>
</dbReference>
<dbReference type="PANTHER" id="PTHR30347">
    <property type="entry name" value="POTASSIUM CHANNEL RELATED"/>
    <property type="match status" value="1"/>
</dbReference>
<keyword evidence="6 7" id="KW-0472">Membrane</keyword>
<dbReference type="InterPro" id="IPR049142">
    <property type="entry name" value="MS_channel_1st"/>
</dbReference>
<dbReference type="InterPro" id="IPR011066">
    <property type="entry name" value="MscS_channel_C_sf"/>
</dbReference>
<dbReference type="PANTHER" id="PTHR30347:SF1">
    <property type="entry name" value="MECHANOSENSITIVE CHANNEL MSCK"/>
    <property type="match status" value="1"/>
</dbReference>
<dbReference type="GO" id="GO:0008381">
    <property type="term" value="F:mechanosensitive monoatomic ion channel activity"/>
    <property type="evidence" value="ECO:0007669"/>
    <property type="project" value="UniProtKB-ARBA"/>
</dbReference>
<sequence>MTSAPVIPVLTLDEFLSALTHPSALIEGAVVLTCLVLAWVLVRVVRGPTVPERSIWYGRRIVDGVLFPLLALGLAYLARRALLGWGVPLAMFKIVLPVLISFASIRLSVRVLTVAFPGSHLMRVVERTISWLAWLAVVGWITGVLPEMLNELDDIRWKLGNSVVSVRSLLEGALSVGVVMVITLWISAALETQLLKGATGDQLSLRMAGANLIRTLLTFIGLLLAMSSAGIDLSALSVLGGAVGVGLGFGLQKLASNYVSGFVILAERSVRIGDTVRVDNFEGTISRITTRYTVIRALNGREAIVPNELLITQRVENSSLADPKVLVSTVVQVGYGTDLDTLFPQIIEAVSSVQRVLGDPKPGVQLSNFAADGLELTITFWIIDPENGQGGVRSEVNLAIWRLLNRLGVEIPFPQRVVQMLPAAEPPSAG</sequence>
<dbReference type="InterPro" id="IPR052702">
    <property type="entry name" value="MscS-like_channel"/>
</dbReference>
<evidence type="ECO:0000256" key="2">
    <source>
        <dbReference type="ARBA" id="ARBA00008017"/>
    </source>
</evidence>
<comment type="similarity">
    <text evidence="2">Belongs to the MscS (TC 1.A.23) family.</text>
</comment>